<keyword evidence="5 19" id="KW-0812">Transmembrane</keyword>
<evidence type="ECO:0000259" key="22">
    <source>
        <dbReference type="Pfam" id="PF16212"/>
    </source>
</evidence>
<feature type="binding site" evidence="17">
    <location>
        <position position="732"/>
    </location>
    <ligand>
        <name>ATP</name>
        <dbReference type="ChEBI" id="CHEBI:30616"/>
    </ligand>
</feature>
<feature type="active site" description="4-aspartylphosphate intermediate" evidence="16">
    <location>
        <position position="418"/>
    </location>
</feature>
<feature type="binding site" evidence="18">
    <location>
        <position position="420"/>
    </location>
    <ligand>
        <name>Mg(2+)</name>
        <dbReference type="ChEBI" id="CHEBI:18420"/>
    </ligand>
</feature>
<dbReference type="Pfam" id="PF16209">
    <property type="entry name" value="PhoLip_ATPase_N"/>
    <property type="match status" value="1"/>
</dbReference>
<gene>
    <name evidence="23" type="primary">Atp10a</name>
    <name evidence="23" type="ORF">GTO95_0002372</name>
</gene>
<feature type="binding site" evidence="17">
    <location>
        <position position="420"/>
    </location>
    <ligand>
        <name>ATP</name>
        <dbReference type="ChEBI" id="CHEBI:30616"/>
    </ligand>
</feature>
<dbReference type="FunFam" id="2.70.150.10:FF:000022">
    <property type="entry name" value="Phospholipid-transporting ATPase"/>
    <property type="match status" value="1"/>
</dbReference>
<evidence type="ECO:0000256" key="7">
    <source>
        <dbReference type="ARBA" id="ARBA00022741"/>
    </source>
</evidence>
<keyword evidence="8" id="KW-0256">Endoplasmic reticulum</keyword>
<dbReference type="SUPFAM" id="SSF81665">
    <property type="entry name" value="Calcium ATPase, transmembrane domain M"/>
    <property type="match status" value="1"/>
</dbReference>
<sequence>MARQCGETEGEKGSKLKKKKKNKKDNKTRTVYSNLLYSSAKGNENPNRHYANNKIKTTKYTLLSFLPKNLFEQFHRFANVYFVFIALLNFVPVVNAFQPELALAPVVFILSVTAIKDLWEDYRRHRSDKEINHLDCLVYCRNERKYVEKYWKEIQVGDFIRLRCNEIIPADVLLLSSSDPDRLCHIETATLDGETNLKQRQVVRSFIDLDCEFDPMKYNSIIECEKPNNDLNRFRGYIIHRSGQRHGLYKDNLLLRGCTIRNTEEAVGIVIYAGHETKAMLNNNGPRYKRSKLERQMNIDVFWCVIILVVMCLFSAIGHGLWLFQYGDKRPVFDVLSPDGTNLSPVLSAIYLFLTMIIVLQVLIPISLFVSIEIVKICQVYFIHQDLDLYDEETDSHLQCRALNITEDLGQMQYIFSDKTGTLTENKMVFRRCTVVGDEYSHDANARRLAMYQEVDSEEEECTSKAGTLPRRDSVTSHQSAKVVHRSQSTKSHRRTGSRAEAKRASILSKHTAFSSPMEKDITPDPQLLDKVNECASQMDFMRIHGQPLTQLTPELSDIIDFFIALTICNTVVVSSPNQPRQKVRMRFEMKSPVKTIEDFIKRFTPSRLTSGSNSSSSSSLAANRSTNRTTSSIFSSPSAESTLIKLDEEKPHSPRGLENVLSAVQKGLEKKWGPLEEGELRYEAESPDEAALVYAARAYKCSLVGRLPDQVTVELPHLGKLNFELLHTLGFDSTRKRMSVVVRHPLTDQIVVYTKGADSVIMDLVKPCSTDDAKGKWRRKILNKTQHYLNLYAADGLRTLCIAKKVLSKEEYAGWLKSHLEAETAIQGREELLFQSALRLETNLHLLGATGIEDRLQEGVPETIASLRKAGLQIWVLTGDKQETAINIAYSCRLLDPEEEIITLNAETQEACAVLLEESLHYIRSKFLSNIPDSASPAFEEDFPAFEMPPSSSFLVHRLGLVIDGKTLAYALDKSLEDKFLAVARSCRSVLCCRSTPLQKSMVVKLVRNKLKVMTLAIGKYLGSLLWLINSLESDPLTQGITLTSSIREVFLVVKRAGKCKSSDLRILEYLHSSQLSLIQLFNIKKITTYKYITWQGVGYVRSAQFTFCFLWLCLYSTARILLALHSAAIAVFALITPDFLKGQKVNAFFLGSQMAVMASDFALPRFQYLQKLLLVHGHWCYSRLANMILYFFYKNAMFVALIFWYQFYCGFSGSAMIDQWYLIFFNLMFSAFPQLITGTLDKDVSSETLLALPQLYKNGQSSEEYKPYMFWMNMIDAFYQSLVCFFIPYFAYADSDVDLFTWGTPITTLSLFTILLHLGIETKTWTWLNWASIIFSITLFFMVAFCYNASCPTCYSPSNPYWTIQTLMADPLFYLFCIVTPVVALLPRYFYRAFQGTLFPSPVQIGRQLDKLSPDTRSNILGQMKIKVGSRFDPRTTFYPLSGPFPKNYSQRTEESHFCKQWNSPKGSGGTGHSTVAAQSVQDKEKGSYRHSPDVAPKVDDPTPESFTASETDTLPYSRESTQHPGDIESPFFEDSLQLDTIIDPSDLSLVKWIATTPLFAKTEGMFESLSSQGSLQATEEKENSSPSSTQYRADSRDENWQTQQLLKAMSGELKPVASDSLNEDSFQTTLL</sequence>
<feature type="domain" description="P-type ATPase C-terminal" evidence="22">
    <location>
        <begin position="1158"/>
        <end position="1403"/>
    </location>
</feature>
<dbReference type="GO" id="GO:0140351">
    <property type="term" value="F:glycosylceramide flippase activity"/>
    <property type="evidence" value="ECO:0007669"/>
    <property type="project" value="UniProtKB-ARBA"/>
</dbReference>
<dbReference type="InterPro" id="IPR023298">
    <property type="entry name" value="ATPase_P-typ_TM_dom_sf"/>
</dbReference>
<feature type="binding site" evidence="17">
    <location>
        <position position="756"/>
    </location>
    <ligand>
        <name>ATP</name>
        <dbReference type="ChEBI" id="CHEBI:30616"/>
    </ligand>
</feature>
<feature type="domain" description="P-type ATPase N-terminal" evidence="21">
    <location>
        <begin position="44"/>
        <end position="100"/>
    </location>
</feature>
<evidence type="ECO:0000256" key="16">
    <source>
        <dbReference type="PIRSR" id="PIRSR606539-1"/>
    </source>
</evidence>
<keyword evidence="7 17" id="KW-0547">Nucleotide-binding</keyword>
<evidence type="ECO:0000256" key="20">
    <source>
        <dbReference type="SAM" id="MobiDB-lite"/>
    </source>
</evidence>
<keyword evidence="6 18" id="KW-0479">Metal-binding</keyword>
<dbReference type="FunFam" id="3.40.50.1000:FF:000001">
    <property type="entry name" value="Phospholipid-transporting ATPase IC"/>
    <property type="match status" value="1"/>
</dbReference>
<evidence type="ECO:0000256" key="4">
    <source>
        <dbReference type="ARBA" id="ARBA00008109"/>
    </source>
</evidence>
<feature type="region of interest" description="Disordered" evidence="20">
    <location>
        <begin position="608"/>
        <end position="635"/>
    </location>
</feature>
<dbReference type="Pfam" id="PF16212">
    <property type="entry name" value="PhoLip_ATPase_C"/>
    <property type="match status" value="1"/>
</dbReference>
<evidence type="ECO:0000256" key="12">
    <source>
        <dbReference type="ARBA" id="ARBA00022989"/>
    </source>
</evidence>
<dbReference type="FunFam" id="3.40.1110.10:FF:000109">
    <property type="entry name" value="Phospholipid-transporting ATPase"/>
    <property type="match status" value="1"/>
</dbReference>
<feature type="transmembrane region" description="Helical" evidence="19">
    <location>
        <begin position="1189"/>
        <end position="1210"/>
    </location>
</feature>
<reference evidence="23" key="1">
    <citation type="journal article" date="2021" name="Cell">
        <title>Tracing the genetic footprints of vertebrate landing in non-teleost ray-finned fishes.</title>
        <authorList>
            <person name="Bi X."/>
            <person name="Wang K."/>
            <person name="Yang L."/>
            <person name="Pan H."/>
            <person name="Jiang H."/>
            <person name="Wei Q."/>
            <person name="Fang M."/>
            <person name="Yu H."/>
            <person name="Zhu C."/>
            <person name="Cai Y."/>
            <person name="He Y."/>
            <person name="Gan X."/>
            <person name="Zeng H."/>
            <person name="Yu D."/>
            <person name="Zhu Y."/>
            <person name="Jiang H."/>
            <person name="Qiu Q."/>
            <person name="Yang H."/>
            <person name="Zhang Y.E."/>
            <person name="Wang W."/>
            <person name="Zhu M."/>
            <person name="He S."/>
            <person name="Zhang G."/>
        </authorList>
    </citation>
    <scope>NUCLEOTIDE SEQUENCE</scope>
    <source>
        <strain evidence="23">Allg_001</strain>
    </source>
</reference>
<evidence type="ECO:0000256" key="1">
    <source>
        <dbReference type="ARBA" id="ARBA00001946"/>
    </source>
</evidence>
<feature type="non-terminal residue" evidence="23">
    <location>
        <position position="1"/>
    </location>
</feature>
<evidence type="ECO:0000256" key="8">
    <source>
        <dbReference type="ARBA" id="ARBA00022824"/>
    </source>
</evidence>
<evidence type="ECO:0000313" key="23">
    <source>
        <dbReference type="EMBL" id="MBN3314473.1"/>
    </source>
</evidence>
<dbReference type="GO" id="GO:1990531">
    <property type="term" value="C:phospholipid-translocating ATPase complex"/>
    <property type="evidence" value="ECO:0007669"/>
    <property type="project" value="UniProtKB-ARBA"/>
</dbReference>
<dbReference type="NCBIfam" id="TIGR01652">
    <property type="entry name" value="ATPase-Plipid"/>
    <property type="match status" value="1"/>
</dbReference>
<feature type="transmembrane region" description="Helical" evidence="19">
    <location>
        <begin position="1374"/>
        <end position="1393"/>
    </location>
</feature>
<evidence type="ECO:0000256" key="9">
    <source>
        <dbReference type="ARBA" id="ARBA00022840"/>
    </source>
</evidence>
<feature type="binding site" evidence="17">
    <location>
        <position position="799"/>
    </location>
    <ligand>
        <name>ATP</name>
        <dbReference type="ChEBI" id="CHEBI:30616"/>
    </ligand>
</feature>
<feature type="region of interest" description="Disordered" evidence="20">
    <location>
        <begin position="1458"/>
        <end position="1533"/>
    </location>
</feature>
<dbReference type="GO" id="GO:0005524">
    <property type="term" value="F:ATP binding"/>
    <property type="evidence" value="ECO:0007669"/>
    <property type="project" value="UniProtKB-UniRule"/>
</dbReference>
<feature type="binding site" evidence="18">
    <location>
        <position position="1036"/>
    </location>
    <ligand>
        <name>Mg(2+)</name>
        <dbReference type="ChEBI" id="CHEBI:18420"/>
    </ligand>
</feature>
<feature type="binding site" evidence="17">
    <location>
        <position position="1001"/>
    </location>
    <ligand>
        <name>ATP</name>
        <dbReference type="ChEBI" id="CHEBI:30616"/>
    </ligand>
</feature>
<feature type="binding site" evidence="17">
    <location>
        <position position="995"/>
    </location>
    <ligand>
        <name>ATP</name>
        <dbReference type="ChEBI" id="CHEBI:30616"/>
    </ligand>
</feature>
<dbReference type="InterPro" id="IPR036412">
    <property type="entry name" value="HAD-like_sf"/>
</dbReference>
<feature type="transmembrane region" description="Helical" evidence="19">
    <location>
        <begin position="346"/>
        <end position="370"/>
    </location>
</feature>
<name>A0A8J7NLJ1_ATRSP</name>
<feature type="transmembrane region" description="Helical" evidence="19">
    <location>
        <begin position="1329"/>
        <end position="1352"/>
    </location>
</feature>
<feature type="region of interest" description="Disordered" evidence="20">
    <location>
        <begin position="1"/>
        <end position="27"/>
    </location>
</feature>
<feature type="transmembrane region" description="Helical" evidence="19">
    <location>
        <begin position="101"/>
        <end position="119"/>
    </location>
</feature>
<evidence type="ECO:0000256" key="15">
    <source>
        <dbReference type="ARBA" id="ARBA00050913"/>
    </source>
</evidence>
<feature type="binding site" evidence="17">
    <location>
        <position position="418"/>
    </location>
    <ligand>
        <name>ATP</name>
        <dbReference type="ChEBI" id="CHEBI:30616"/>
    </ligand>
</feature>
<keyword evidence="10 18" id="KW-0460">Magnesium</keyword>
<evidence type="ECO:0000256" key="10">
    <source>
        <dbReference type="ARBA" id="ARBA00022842"/>
    </source>
</evidence>
<dbReference type="InterPro" id="IPR018303">
    <property type="entry name" value="ATPase_P-typ_P_site"/>
</dbReference>
<accession>A0A8J7NLJ1</accession>
<feature type="binding site" evidence="17">
    <location>
        <position position="880"/>
    </location>
    <ligand>
        <name>ATP</name>
        <dbReference type="ChEBI" id="CHEBI:30616"/>
    </ligand>
</feature>
<dbReference type="InterPro" id="IPR032630">
    <property type="entry name" value="P_typ_ATPase_c"/>
</dbReference>
<keyword evidence="9 17" id="KW-0067">ATP-binding</keyword>
<feature type="region of interest" description="Disordered" evidence="20">
    <location>
        <begin position="1573"/>
        <end position="1634"/>
    </location>
</feature>
<evidence type="ECO:0000256" key="17">
    <source>
        <dbReference type="PIRSR" id="PIRSR606539-2"/>
    </source>
</evidence>
<evidence type="ECO:0000256" key="6">
    <source>
        <dbReference type="ARBA" id="ARBA00022723"/>
    </source>
</evidence>
<evidence type="ECO:0000256" key="11">
    <source>
        <dbReference type="ARBA" id="ARBA00022967"/>
    </source>
</evidence>
<dbReference type="GO" id="GO:0045332">
    <property type="term" value="P:phospholipid translocation"/>
    <property type="evidence" value="ECO:0007669"/>
    <property type="project" value="TreeGrafter"/>
</dbReference>
<feature type="binding site" evidence="18">
    <location>
        <position position="1065"/>
    </location>
    <ligand>
        <name>Mg(2+)</name>
        <dbReference type="ChEBI" id="CHEBI:18420"/>
    </ligand>
</feature>
<evidence type="ECO:0000256" key="2">
    <source>
        <dbReference type="ARBA" id="ARBA00004127"/>
    </source>
</evidence>
<dbReference type="CDD" id="cd02073">
    <property type="entry name" value="P-type_ATPase_APLT_Dnf-like"/>
    <property type="match status" value="1"/>
</dbReference>
<feature type="transmembrane region" description="Helical" evidence="19">
    <location>
        <begin position="77"/>
        <end position="95"/>
    </location>
</feature>
<evidence type="ECO:0000256" key="14">
    <source>
        <dbReference type="ARBA" id="ARBA00034036"/>
    </source>
</evidence>
<dbReference type="FunFam" id="3.40.1110.10:FF:000009">
    <property type="entry name" value="Phospholipid-transporting ATPase"/>
    <property type="match status" value="1"/>
</dbReference>
<evidence type="ECO:0000256" key="19">
    <source>
        <dbReference type="RuleBase" id="RU362033"/>
    </source>
</evidence>
<proteinExistence type="inferred from homology"/>
<feature type="region of interest" description="Disordered" evidence="20">
    <location>
        <begin position="460"/>
        <end position="505"/>
    </location>
</feature>
<feature type="binding site" evidence="17">
    <location>
        <position position="881"/>
    </location>
    <ligand>
        <name>ATP</name>
        <dbReference type="ChEBI" id="CHEBI:30616"/>
    </ligand>
</feature>
<keyword evidence="11 19" id="KW-1278">Translocase</keyword>
<feature type="binding site" evidence="18">
    <location>
        <position position="418"/>
    </location>
    <ligand>
        <name>Mg(2+)</name>
        <dbReference type="ChEBI" id="CHEBI:18420"/>
    </ligand>
</feature>
<dbReference type="PROSITE" id="PS00154">
    <property type="entry name" value="ATPASE_E1_E2"/>
    <property type="match status" value="1"/>
</dbReference>
<keyword evidence="13 19" id="KW-0472">Membrane</keyword>
<keyword evidence="12 19" id="KW-1133">Transmembrane helix</keyword>
<protein>
    <recommendedName>
        <fullName evidence="19">Phospholipid-transporting ATPase</fullName>
        <ecNumber evidence="19">7.6.2.1</ecNumber>
    </recommendedName>
</protein>
<dbReference type="SUPFAM" id="SSF56784">
    <property type="entry name" value="HAD-like"/>
    <property type="match status" value="1"/>
</dbReference>
<dbReference type="EMBL" id="JAAWVO010015594">
    <property type="protein sequence ID" value="MBN3314473.1"/>
    <property type="molecule type" value="Genomic_DNA"/>
</dbReference>
<dbReference type="PANTHER" id="PTHR24092">
    <property type="entry name" value="PROBABLE PHOSPHOLIPID-TRANSPORTING ATPASE"/>
    <property type="match status" value="1"/>
</dbReference>
<dbReference type="Gene3D" id="3.40.50.1000">
    <property type="entry name" value="HAD superfamily/HAD-like"/>
    <property type="match status" value="1"/>
</dbReference>
<evidence type="ECO:0000256" key="5">
    <source>
        <dbReference type="ARBA" id="ARBA00022692"/>
    </source>
</evidence>
<evidence type="ECO:0000313" key="24">
    <source>
        <dbReference type="Proteomes" id="UP000736164"/>
    </source>
</evidence>
<dbReference type="EC" id="7.6.2.1" evidence="19"/>
<evidence type="ECO:0000256" key="3">
    <source>
        <dbReference type="ARBA" id="ARBA00004586"/>
    </source>
</evidence>
<evidence type="ECO:0000259" key="21">
    <source>
        <dbReference type="Pfam" id="PF16209"/>
    </source>
</evidence>
<dbReference type="Gene3D" id="3.40.1110.10">
    <property type="entry name" value="Calcium-transporting ATPase, cytoplasmic domain N"/>
    <property type="match status" value="1"/>
</dbReference>
<feature type="compositionally biased region" description="Basic and acidic residues" evidence="20">
    <location>
        <begin position="1484"/>
        <end position="1503"/>
    </location>
</feature>
<dbReference type="InterPro" id="IPR023299">
    <property type="entry name" value="ATPase_P-typ_cyto_dom_N"/>
</dbReference>
<dbReference type="GO" id="GO:0005886">
    <property type="term" value="C:plasma membrane"/>
    <property type="evidence" value="ECO:0007669"/>
    <property type="project" value="TreeGrafter"/>
</dbReference>
<dbReference type="Gene3D" id="2.70.150.10">
    <property type="entry name" value="Calcium-transporting ATPase, cytoplasmic transduction domain A"/>
    <property type="match status" value="1"/>
</dbReference>
<dbReference type="SUPFAM" id="SSF81660">
    <property type="entry name" value="Metal cation-transporting ATPase, ATP-binding domain N"/>
    <property type="match status" value="1"/>
</dbReference>
<feature type="compositionally biased region" description="Polar residues" evidence="20">
    <location>
        <begin position="476"/>
        <end position="490"/>
    </location>
</feature>
<feature type="transmembrane region" description="Helical" evidence="19">
    <location>
        <begin position="1272"/>
        <end position="1295"/>
    </location>
</feature>
<comment type="subcellular location">
    <subcellularLocation>
        <location evidence="2">Endomembrane system</location>
        <topology evidence="2">Multi-pass membrane protein</topology>
    </subcellularLocation>
    <subcellularLocation>
        <location evidence="3">Endoplasmic reticulum membrane</location>
    </subcellularLocation>
    <subcellularLocation>
        <location evidence="19">Membrane</location>
        <topology evidence="19">Multi-pass membrane protein</topology>
    </subcellularLocation>
</comment>
<comment type="catalytic activity">
    <reaction evidence="15">
        <text>a beta-D-glucosyl-(1&lt;-&gt;1')-N-acylsphing-4-enine(out) + ATP + H2O = a beta-D-glucosyl-(1&lt;-&gt;1')-N-acylsphing-4-enine(in) + ADP + phosphate + H(+)</text>
        <dbReference type="Rhea" id="RHEA:66036"/>
        <dbReference type="ChEBI" id="CHEBI:15377"/>
        <dbReference type="ChEBI" id="CHEBI:15378"/>
        <dbReference type="ChEBI" id="CHEBI:22801"/>
        <dbReference type="ChEBI" id="CHEBI:30616"/>
        <dbReference type="ChEBI" id="CHEBI:43474"/>
        <dbReference type="ChEBI" id="CHEBI:456216"/>
    </reaction>
    <physiologicalReaction direction="left-to-right" evidence="15">
        <dbReference type="Rhea" id="RHEA:66037"/>
    </physiologicalReaction>
</comment>
<feature type="compositionally biased region" description="Polar residues" evidence="20">
    <location>
        <begin position="1622"/>
        <end position="1634"/>
    </location>
</feature>
<feature type="binding site" evidence="17">
    <location>
        <position position="1065"/>
    </location>
    <ligand>
        <name>ATP</name>
        <dbReference type="ChEBI" id="CHEBI:30616"/>
    </ligand>
</feature>
<dbReference type="GO" id="GO:0005789">
    <property type="term" value="C:endoplasmic reticulum membrane"/>
    <property type="evidence" value="ECO:0007669"/>
    <property type="project" value="UniProtKB-SubCell"/>
</dbReference>
<feature type="binding site" evidence="17">
    <location>
        <position position="690"/>
    </location>
    <ligand>
        <name>ATP</name>
        <dbReference type="ChEBI" id="CHEBI:30616"/>
    </ligand>
</feature>
<feature type="binding site" evidence="17">
    <location>
        <position position="419"/>
    </location>
    <ligand>
        <name>ATP</name>
        <dbReference type="ChEBI" id="CHEBI:30616"/>
    </ligand>
</feature>
<keyword evidence="24" id="KW-1185">Reference proteome</keyword>
<feature type="compositionally biased region" description="Polar residues" evidence="20">
    <location>
        <begin position="1507"/>
        <end position="1526"/>
    </location>
</feature>
<dbReference type="InterPro" id="IPR032631">
    <property type="entry name" value="P-type_ATPase_N"/>
</dbReference>
<feature type="transmembrane region" description="Helical" evidence="19">
    <location>
        <begin position="1111"/>
        <end position="1137"/>
    </location>
</feature>
<feature type="transmembrane region" description="Helical" evidence="19">
    <location>
        <begin position="1301"/>
        <end position="1322"/>
    </location>
</feature>
<comment type="caution">
    <text evidence="23">The sequence shown here is derived from an EMBL/GenBank/DDBJ whole genome shotgun (WGS) entry which is preliminary data.</text>
</comment>
<dbReference type="InterPro" id="IPR006539">
    <property type="entry name" value="P-type_ATPase_IV"/>
</dbReference>
<dbReference type="Proteomes" id="UP000736164">
    <property type="component" value="Unassembled WGS sequence"/>
</dbReference>
<dbReference type="PANTHER" id="PTHR24092:SF81">
    <property type="entry name" value="PHOSPHOLIPID-TRANSPORTING ATPASE VA"/>
    <property type="match status" value="1"/>
</dbReference>
<comment type="catalytic activity">
    <reaction evidence="14 19">
        <text>ATP + H2O + phospholipidSide 1 = ADP + phosphate + phospholipidSide 2.</text>
        <dbReference type="EC" id="7.6.2.1"/>
    </reaction>
</comment>
<organism evidence="23 24">
    <name type="scientific">Atractosteus spatula</name>
    <name type="common">Alligator gar</name>
    <name type="synonym">Lepisosteus spatula</name>
    <dbReference type="NCBI Taxonomy" id="7917"/>
    <lineage>
        <taxon>Eukaryota</taxon>
        <taxon>Metazoa</taxon>
        <taxon>Chordata</taxon>
        <taxon>Craniata</taxon>
        <taxon>Vertebrata</taxon>
        <taxon>Euteleostomi</taxon>
        <taxon>Actinopterygii</taxon>
        <taxon>Neopterygii</taxon>
        <taxon>Holostei</taxon>
        <taxon>Semionotiformes</taxon>
        <taxon>Lepisosteidae</taxon>
        <taxon>Atractosteus</taxon>
    </lineage>
</organism>
<feature type="compositionally biased region" description="Basic residues" evidence="20">
    <location>
        <begin position="15"/>
        <end position="26"/>
    </location>
</feature>
<feature type="binding site" evidence="17">
    <location>
        <position position="879"/>
    </location>
    <ligand>
        <name>ATP</name>
        <dbReference type="ChEBI" id="CHEBI:30616"/>
    </ligand>
</feature>
<evidence type="ECO:0000256" key="13">
    <source>
        <dbReference type="ARBA" id="ARBA00023136"/>
    </source>
</evidence>
<dbReference type="InterPro" id="IPR008250">
    <property type="entry name" value="ATPase_P-typ_transduc_dom_A_sf"/>
</dbReference>
<dbReference type="GO" id="GO:0000287">
    <property type="term" value="F:magnesium ion binding"/>
    <property type="evidence" value="ECO:0007669"/>
    <property type="project" value="UniProtKB-UniRule"/>
</dbReference>
<evidence type="ECO:0000256" key="18">
    <source>
        <dbReference type="PIRSR" id="PIRSR606539-3"/>
    </source>
</evidence>
<dbReference type="InterPro" id="IPR023214">
    <property type="entry name" value="HAD_sf"/>
</dbReference>
<feature type="compositionally biased region" description="Low complexity" evidence="20">
    <location>
        <begin position="608"/>
        <end position="627"/>
    </location>
</feature>
<dbReference type="Pfam" id="PF13246">
    <property type="entry name" value="Cation_ATPase"/>
    <property type="match status" value="1"/>
</dbReference>
<comment type="cofactor">
    <cofactor evidence="1 18">
        <name>Mg(2+)</name>
        <dbReference type="ChEBI" id="CHEBI:18420"/>
    </cofactor>
</comment>
<comment type="similarity">
    <text evidence="4 19">Belongs to the cation transport ATPase (P-type) (TC 3.A.3) family. Type IV subfamily.</text>
</comment>
<dbReference type="SUPFAM" id="SSF81653">
    <property type="entry name" value="Calcium ATPase, transduction domain A"/>
    <property type="match status" value="1"/>
</dbReference>
<feature type="transmembrane region" description="Helical" evidence="19">
    <location>
        <begin position="301"/>
        <end position="326"/>
    </location>
</feature>
<feature type="non-terminal residue" evidence="23">
    <location>
        <position position="1634"/>
    </location>
</feature>
<feature type="transmembrane region" description="Helical" evidence="19">
    <location>
        <begin position="1222"/>
        <end position="1242"/>
    </location>
</feature>